<dbReference type="InterPro" id="IPR038318">
    <property type="entry name" value="KdpD_sf"/>
</dbReference>
<evidence type="ECO:0000256" key="1">
    <source>
        <dbReference type="ARBA" id="ARBA00004141"/>
    </source>
</evidence>
<proteinExistence type="predicted"/>
<dbReference type="AlphaFoldDB" id="A0A2K8U6Q8"/>
<dbReference type="PROSITE" id="PS50112">
    <property type="entry name" value="PAS"/>
    <property type="match status" value="1"/>
</dbReference>
<keyword evidence="2" id="KW-0597">Phosphoprotein</keyword>
<accession>A0A2K8U6Q8</accession>
<evidence type="ECO:0000256" key="12">
    <source>
        <dbReference type="SAM" id="MobiDB-lite"/>
    </source>
</evidence>
<dbReference type="Gene3D" id="3.30.450.20">
    <property type="entry name" value="PAS domain"/>
    <property type="match status" value="1"/>
</dbReference>
<keyword evidence="11" id="KW-0175">Coiled coil</keyword>
<evidence type="ECO:0000313" key="16">
    <source>
        <dbReference type="Proteomes" id="UP000232638"/>
    </source>
</evidence>
<feature type="transmembrane region" description="Helical" evidence="13">
    <location>
        <begin position="35"/>
        <end position="53"/>
    </location>
</feature>
<evidence type="ECO:0000256" key="4">
    <source>
        <dbReference type="ARBA" id="ARBA00022692"/>
    </source>
</evidence>
<feature type="transmembrane region" description="Helical" evidence="13">
    <location>
        <begin position="113"/>
        <end position="130"/>
    </location>
</feature>
<evidence type="ECO:0000256" key="10">
    <source>
        <dbReference type="ARBA" id="ARBA00023136"/>
    </source>
</evidence>
<keyword evidence="4 13" id="KW-0812">Transmembrane</keyword>
<evidence type="ECO:0000256" key="3">
    <source>
        <dbReference type="ARBA" id="ARBA00022679"/>
    </source>
</evidence>
<keyword evidence="16" id="KW-1185">Reference proteome</keyword>
<dbReference type="InterPro" id="IPR025201">
    <property type="entry name" value="KdpD_TM"/>
</dbReference>
<evidence type="ECO:0000256" key="13">
    <source>
        <dbReference type="SAM" id="Phobius"/>
    </source>
</evidence>
<feature type="compositionally biased region" description="Polar residues" evidence="12">
    <location>
        <begin position="12"/>
        <end position="22"/>
    </location>
</feature>
<evidence type="ECO:0000256" key="6">
    <source>
        <dbReference type="ARBA" id="ARBA00022777"/>
    </source>
</evidence>
<evidence type="ECO:0000256" key="5">
    <source>
        <dbReference type="ARBA" id="ARBA00022741"/>
    </source>
</evidence>
<dbReference type="EMBL" id="CP020370">
    <property type="protein sequence ID" value="AUB80731.1"/>
    <property type="molecule type" value="Genomic_DNA"/>
</dbReference>
<dbReference type="GO" id="GO:0016301">
    <property type="term" value="F:kinase activity"/>
    <property type="evidence" value="ECO:0007669"/>
    <property type="project" value="UniProtKB-KW"/>
</dbReference>
<dbReference type="KEGG" id="tsy:THSYN_07055"/>
<dbReference type="Pfam" id="PF13493">
    <property type="entry name" value="DUF4118"/>
    <property type="match status" value="1"/>
</dbReference>
<reference evidence="15 16" key="1">
    <citation type="submission" date="2017-03" db="EMBL/GenBank/DDBJ databases">
        <title>Complete genome sequence of Candidatus 'Thiodictyon syntrophicum' sp. nov. strain Cad16T, a photolithoautotroph purple sulfur bacterium isolated from an alpine meromictic lake.</title>
        <authorList>
            <person name="Luedin S.M."/>
            <person name="Pothier J.F."/>
            <person name="Danza F."/>
            <person name="Storelli N."/>
            <person name="Wittwer M."/>
            <person name="Tonolla M."/>
        </authorList>
    </citation>
    <scope>NUCLEOTIDE SEQUENCE [LARGE SCALE GENOMIC DNA]</scope>
    <source>
        <strain evidence="15 16">Cad16T</strain>
    </source>
</reference>
<dbReference type="OrthoDB" id="9812260at2"/>
<evidence type="ECO:0000256" key="11">
    <source>
        <dbReference type="SAM" id="Coils"/>
    </source>
</evidence>
<dbReference type="InterPro" id="IPR013767">
    <property type="entry name" value="PAS_fold"/>
</dbReference>
<sequence>MQDCARGRATGSVRQSGEPSNPMTAIHRWPRASRWAAYALALAATLAVLLVRAQLTSLMAHRPLIILFVLPITLSAVLGGVGPGLVATLVAAVGADLLIFEPIGFGISAPIDTVQLGLLVAVGVLISVLTEGLHRARRRAEDARALAAYGLLLRVLSERLERAQRQVQEGQALQSAILTSVGDAVIATDQQGRVTSLNARAEQLTGWCDAEAVGRPLPDVLRILHGQTRAPVLDPARQVLATSERVGLPADAVLIARDYRKLPIQGSGAPVRLGDGSPVGVVLVFRDDPAANPR</sequence>
<feature type="domain" description="PAS" evidence="14">
    <location>
        <begin position="170"/>
        <end position="243"/>
    </location>
</feature>
<protein>
    <recommendedName>
        <fullName evidence="14">PAS domain-containing protein</fullName>
    </recommendedName>
</protein>
<keyword evidence="9" id="KW-0902">Two-component regulatory system</keyword>
<keyword evidence="5" id="KW-0547">Nucleotide-binding</keyword>
<dbReference type="GO" id="GO:0006355">
    <property type="term" value="P:regulation of DNA-templated transcription"/>
    <property type="evidence" value="ECO:0007669"/>
    <property type="project" value="InterPro"/>
</dbReference>
<evidence type="ECO:0000256" key="7">
    <source>
        <dbReference type="ARBA" id="ARBA00022840"/>
    </source>
</evidence>
<dbReference type="NCBIfam" id="TIGR00229">
    <property type="entry name" value="sensory_box"/>
    <property type="match status" value="1"/>
</dbReference>
<evidence type="ECO:0000313" key="15">
    <source>
        <dbReference type="EMBL" id="AUB80731.1"/>
    </source>
</evidence>
<dbReference type="GO" id="GO:0016020">
    <property type="term" value="C:membrane"/>
    <property type="evidence" value="ECO:0007669"/>
    <property type="project" value="UniProtKB-SubCell"/>
</dbReference>
<organism evidence="15 16">
    <name type="scientific">Candidatus Thiodictyon syntrophicum</name>
    <dbReference type="NCBI Taxonomy" id="1166950"/>
    <lineage>
        <taxon>Bacteria</taxon>
        <taxon>Pseudomonadati</taxon>
        <taxon>Pseudomonadota</taxon>
        <taxon>Gammaproteobacteria</taxon>
        <taxon>Chromatiales</taxon>
        <taxon>Chromatiaceae</taxon>
        <taxon>Thiodictyon</taxon>
    </lineage>
</organism>
<gene>
    <name evidence="15" type="ORF">THSYN_07055</name>
</gene>
<keyword evidence="10 13" id="KW-0472">Membrane</keyword>
<keyword evidence="3" id="KW-0808">Transferase</keyword>
<dbReference type="Pfam" id="PF00989">
    <property type="entry name" value="PAS"/>
    <property type="match status" value="1"/>
</dbReference>
<dbReference type="GO" id="GO:0005524">
    <property type="term" value="F:ATP binding"/>
    <property type="evidence" value="ECO:0007669"/>
    <property type="project" value="UniProtKB-KW"/>
</dbReference>
<evidence type="ECO:0000259" key="14">
    <source>
        <dbReference type="PROSITE" id="PS50112"/>
    </source>
</evidence>
<feature type="transmembrane region" description="Helical" evidence="13">
    <location>
        <begin position="65"/>
        <end position="93"/>
    </location>
</feature>
<keyword evidence="8 13" id="KW-1133">Transmembrane helix</keyword>
<dbReference type="InterPro" id="IPR035965">
    <property type="entry name" value="PAS-like_dom_sf"/>
</dbReference>
<dbReference type="GO" id="GO:0000160">
    <property type="term" value="P:phosphorelay signal transduction system"/>
    <property type="evidence" value="ECO:0007669"/>
    <property type="project" value="UniProtKB-KW"/>
</dbReference>
<dbReference type="SMART" id="SM00091">
    <property type="entry name" value="PAS"/>
    <property type="match status" value="1"/>
</dbReference>
<evidence type="ECO:0000256" key="8">
    <source>
        <dbReference type="ARBA" id="ARBA00022989"/>
    </source>
</evidence>
<dbReference type="SUPFAM" id="SSF55785">
    <property type="entry name" value="PYP-like sensor domain (PAS domain)"/>
    <property type="match status" value="1"/>
</dbReference>
<name>A0A2K8U6Q8_9GAMM</name>
<evidence type="ECO:0000256" key="9">
    <source>
        <dbReference type="ARBA" id="ARBA00023012"/>
    </source>
</evidence>
<feature type="coiled-coil region" evidence="11">
    <location>
        <begin position="146"/>
        <end position="173"/>
    </location>
</feature>
<dbReference type="InterPro" id="IPR000014">
    <property type="entry name" value="PAS"/>
</dbReference>
<keyword evidence="7" id="KW-0067">ATP-binding</keyword>
<feature type="region of interest" description="Disordered" evidence="12">
    <location>
        <begin position="1"/>
        <end position="22"/>
    </location>
</feature>
<dbReference type="CDD" id="cd00130">
    <property type="entry name" value="PAS"/>
    <property type="match status" value="1"/>
</dbReference>
<keyword evidence="6" id="KW-0418">Kinase</keyword>
<dbReference type="Gene3D" id="1.20.120.620">
    <property type="entry name" value="Backbone structure of the membrane domain of e. Coli histidine kinase receptor kdpd"/>
    <property type="match status" value="1"/>
</dbReference>
<evidence type="ECO:0000256" key="2">
    <source>
        <dbReference type="ARBA" id="ARBA00022553"/>
    </source>
</evidence>
<comment type="subcellular location">
    <subcellularLocation>
        <location evidence="1">Membrane</location>
        <topology evidence="1">Multi-pass membrane protein</topology>
    </subcellularLocation>
</comment>
<dbReference type="Proteomes" id="UP000232638">
    <property type="component" value="Chromosome"/>
</dbReference>